<dbReference type="InterPro" id="IPR038385">
    <property type="entry name" value="Sua5/YwlC_C"/>
</dbReference>
<comment type="function">
    <text evidence="13">Required for the formation of a threonylcarbamoyl group on adenosine at position 37 (t(6)A37) in tRNAs that read codons beginning with adenine.</text>
</comment>
<feature type="binding site" evidence="14">
    <location>
        <position position="35"/>
    </location>
    <ligand>
        <name>L-threonine</name>
        <dbReference type="ChEBI" id="CHEBI:57926"/>
    </ligand>
</feature>
<reference evidence="16" key="2">
    <citation type="journal article" date="2021" name="PeerJ">
        <title>Extensive microbial diversity within the chicken gut microbiome revealed by metagenomics and culture.</title>
        <authorList>
            <person name="Gilroy R."/>
            <person name="Ravi A."/>
            <person name="Getino M."/>
            <person name="Pursley I."/>
            <person name="Horton D.L."/>
            <person name="Alikhan N.F."/>
            <person name="Baker D."/>
            <person name="Gharbi K."/>
            <person name="Hall N."/>
            <person name="Watson M."/>
            <person name="Adriaenssens E.M."/>
            <person name="Foster-Nyarko E."/>
            <person name="Jarju S."/>
            <person name="Secka A."/>
            <person name="Antonio M."/>
            <person name="Oren A."/>
            <person name="Chaudhuri R.R."/>
            <person name="La Ragione R."/>
            <person name="Hildebrand F."/>
            <person name="Pallen M.J."/>
        </authorList>
    </citation>
    <scope>NUCLEOTIDE SEQUENCE</scope>
    <source>
        <strain evidence="16">ChiBcec7-5410</strain>
    </source>
</reference>
<evidence type="ECO:0000256" key="7">
    <source>
        <dbReference type="ARBA" id="ARBA00022694"/>
    </source>
</evidence>
<dbReference type="InterPro" id="IPR005145">
    <property type="entry name" value="Sua5_C"/>
</dbReference>
<feature type="binding site" evidence="14">
    <location>
        <position position="195"/>
    </location>
    <ligand>
        <name>ATP</name>
        <dbReference type="ChEBI" id="CHEBI:30616"/>
    </ligand>
</feature>
<evidence type="ECO:0000256" key="13">
    <source>
        <dbReference type="PIRNR" id="PIRNR004930"/>
    </source>
</evidence>
<dbReference type="EMBL" id="DVLW01000170">
    <property type="protein sequence ID" value="HIT94747.1"/>
    <property type="molecule type" value="Genomic_DNA"/>
</dbReference>
<dbReference type="GO" id="GO:0000049">
    <property type="term" value="F:tRNA binding"/>
    <property type="evidence" value="ECO:0007669"/>
    <property type="project" value="TreeGrafter"/>
</dbReference>
<dbReference type="Gene3D" id="3.90.870.10">
    <property type="entry name" value="DHBP synthase"/>
    <property type="match status" value="1"/>
</dbReference>
<dbReference type="GO" id="GO:0061710">
    <property type="term" value="F:L-threonylcarbamoyladenylate synthase"/>
    <property type="evidence" value="ECO:0007669"/>
    <property type="project" value="UniProtKB-EC"/>
</dbReference>
<feature type="binding site" evidence="14">
    <location>
        <position position="236"/>
    </location>
    <ligand>
        <name>ATP</name>
        <dbReference type="ChEBI" id="CHEBI:30616"/>
    </ligand>
</feature>
<evidence type="ECO:0000259" key="15">
    <source>
        <dbReference type="PROSITE" id="PS51163"/>
    </source>
</evidence>
<dbReference type="InterPro" id="IPR010923">
    <property type="entry name" value="T(6)A37_SUA5"/>
</dbReference>
<evidence type="ECO:0000313" key="17">
    <source>
        <dbReference type="Proteomes" id="UP000824160"/>
    </source>
</evidence>
<accession>A0A9D1H818</accession>
<dbReference type="PANTHER" id="PTHR17490:SF16">
    <property type="entry name" value="THREONYLCARBAMOYL-AMP SYNTHASE"/>
    <property type="match status" value="1"/>
</dbReference>
<feature type="binding site" evidence="14">
    <location>
        <position position="121"/>
    </location>
    <ligand>
        <name>L-threonine</name>
        <dbReference type="ChEBI" id="CHEBI:57926"/>
    </ligand>
</feature>
<dbReference type="SUPFAM" id="SSF55821">
    <property type="entry name" value="YrdC/RibB"/>
    <property type="match status" value="1"/>
</dbReference>
<reference evidence="16" key="1">
    <citation type="submission" date="2020-10" db="EMBL/GenBank/DDBJ databases">
        <authorList>
            <person name="Gilroy R."/>
        </authorList>
    </citation>
    <scope>NUCLEOTIDE SEQUENCE</scope>
    <source>
        <strain evidence="16">ChiBcec7-5410</strain>
    </source>
</reference>
<evidence type="ECO:0000256" key="10">
    <source>
        <dbReference type="ARBA" id="ARBA00022840"/>
    </source>
</evidence>
<evidence type="ECO:0000256" key="9">
    <source>
        <dbReference type="ARBA" id="ARBA00022741"/>
    </source>
</evidence>
<proteinExistence type="inferred from homology"/>
<dbReference type="PROSITE" id="PS51163">
    <property type="entry name" value="YRDC"/>
    <property type="match status" value="1"/>
</dbReference>
<keyword evidence="5 13" id="KW-0963">Cytoplasm</keyword>
<feature type="binding site" evidence="14">
    <location>
        <position position="67"/>
    </location>
    <ligand>
        <name>L-threonine</name>
        <dbReference type="ChEBI" id="CHEBI:57926"/>
    </ligand>
</feature>
<dbReference type="EC" id="2.7.7.87" evidence="3 13"/>
<keyword evidence="9 13" id="KW-0547">Nucleotide-binding</keyword>
<dbReference type="GO" id="GO:0008033">
    <property type="term" value="P:tRNA processing"/>
    <property type="evidence" value="ECO:0007669"/>
    <property type="project" value="UniProtKB-KW"/>
</dbReference>
<dbReference type="PIRSF" id="PIRSF004930">
    <property type="entry name" value="Tln_factor_SUA5"/>
    <property type="match status" value="1"/>
</dbReference>
<evidence type="ECO:0000256" key="3">
    <source>
        <dbReference type="ARBA" id="ARBA00012584"/>
    </source>
</evidence>
<feature type="binding site" evidence="14">
    <location>
        <position position="58"/>
    </location>
    <ligand>
        <name>ATP</name>
        <dbReference type="ChEBI" id="CHEBI:30616"/>
    </ligand>
</feature>
<name>A0A9D1H818_9FIRM</name>
<evidence type="ECO:0000313" key="16">
    <source>
        <dbReference type="EMBL" id="HIT94747.1"/>
    </source>
</evidence>
<evidence type="ECO:0000256" key="5">
    <source>
        <dbReference type="ARBA" id="ARBA00022490"/>
    </source>
</evidence>
<feature type="binding site" evidence="14">
    <location>
        <position position="181"/>
    </location>
    <ligand>
        <name>L-threonine</name>
        <dbReference type="ChEBI" id="CHEBI:57926"/>
    </ligand>
</feature>
<keyword evidence="8 13" id="KW-0548">Nucleotidyltransferase</keyword>
<dbReference type="GO" id="GO:0003725">
    <property type="term" value="F:double-stranded RNA binding"/>
    <property type="evidence" value="ECO:0007669"/>
    <property type="project" value="UniProtKB-UniRule"/>
</dbReference>
<dbReference type="GO" id="GO:0005524">
    <property type="term" value="F:ATP binding"/>
    <property type="evidence" value="ECO:0007669"/>
    <property type="project" value="UniProtKB-UniRule"/>
</dbReference>
<evidence type="ECO:0000256" key="11">
    <source>
        <dbReference type="ARBA" id="ARBA00029774"/>
    </source>
</evidence>
<evidence type="ECO:0000256" key="14">
    <source>
        <dbReference type="PIRSR" id="PIRSR004930-1"/>
    </source>
</evidence>
<dbReference type="Gene3D" id="3.40.50.11030">
    <property type="entry name" value="Threonylcarbamoyl-AMP synthase, C-terminal domain"/>
    <property type="match status" value="1"/>
</dbReference>
<keyword evidence="10 13" id="KW-0067">ATP-binding</keyword>
<protein>
    <recommendedName>
        <fullName evidence="4 13">Threonylcarbamoyl-AMP synthase</fullName>
        <shortName evidence="13">TC-AMP synthase</shortName>
        <ecNumber evidence="3 13">2.7.7.87</ecNumber>
    </recommendedName>
    <alternativeName>
        <fullName evidence="11 13">L-threonylcarbamoyladenylate synthase</fullName>
    </alternativeName>
</protein>
<organism evidence="16 17">
    <name type="scientific">Candidatus Faecivivens stercoripullorum</name>
    <dbReference type="NCBI Taxonomy" id="2840805"/>
    <lineage>
        <taxon>Bacteria</taxon>
        <taxon>Bacillati</taxon>
        <taxon>Bacillota</taxon>
        <taxon>Clostridia</taxon>
        <taxon>Eubacteriales</taxon>
        <taxon>Oscillospiraceae</taxon>
        <taxon>Oscillospiraceae incertae sedis</taxon>
        <taxon>Candidatus Faecivivens</taxon>
    </lineage>
</organism>
<sequence length="345" mass="37218">MEKWKTQVLPPDDENIRLAGELLTQGEVVGFPTETVYGLAANAYNPDAVAKIFAAKGRPQDNPLIVHIASMDMLPPLVDNPPALAFKLAEKFWPGPMTMILPRSERIGDEVSAGLATVGIRFPSSQSAQKMIRACGLPLAAPSGNLSGHPSPTTAAHMLHDMDGRIPLIIDGGECQVGLESTVIQVKEDRVRLLRPGGITVEMLEEICPVEIDDGVLHAVDANAKVASPGMKYRHYAPIAEVTIVEGSLAAFRKYMESVAGDGVYAMVFDGEEDGMPVSTLAFGQMGQPETQAHRLFDLLRQCDDLGAKKVFVRSPDQHGIGLAVYNRLLRAAAFRIVKLDGLSE</sequence>
<dbReference type="FunFam" id="3.90.870.10:FF:000009">
    <property type="entry name" value="Threonylcarbamoyl-AMP synthase, putative"/>
    <property type="match status" value="1"/>
</dbReference>
<dbReference type="PANTHER" id="PTHR17490">
    <property type="entry name" value="SUA5"/>
    <property type="match status" value="1"/>
</dbReference>
<evidence type="ECO:0000256" key="6">
    <source>
        <dbReference type="ARBA" id="ARBA00022679"/>
    </source>
</evidence>
<gene>
    <name evidence="16" type="ORF">IAC43_06145</name>
</gene>
<dbReference type="NCBIfam" id="TIGR00057">
    <property type="entry name" value="L-threonylcarbamoyladenylate synthase"/>
    <property type="match status" value="1"/>
</dbReference>
<evidence type="ECO:0000256" key="12">
    <source>
        <dbReference type="ARBA" id="ARBA00048366"/>
    </source>
</evidence>
<dbReference type="Pfam" id="PF01300">
    <property type="entry name" value="Sua5_yciO_yrdC"/>
    <property type="match status" value="1"/>
</dbReference>
<feature type="binding site" evidence="14">
    <location>
        <position position="151"/>
    </location>
    <ligand>
        <name>ATP</name>
        <dbReference type="ChEBI" id="CHEBI:30616"/>
    </ligand>
</feature>
<dbReference type="InterPro" id="IPR050156">
    <property type="entry name" value="TC-AMP_synthase_SUA5"/>
</dbReference>
<feature type="binding site" evidence="14">
    <location>
        <position position="62"/>
    </location>
    <ligand>
        <name>ATP</name>
        <dbReference type="ChEBI" id="CHEBI:30616"/>
    </ligand>
</feature>
<comment type="similarity">
    <text evidence="2 13">Belongs to the SUA5 family.</text>
</comment>
<comment type="caution">
    <text evidence="16">The sequence shown here is derived from an EMBL/GenBank/DDBJ whole genome shotgun (WGS) entry which is preliminary data.</text>
</comment>
<dbReference type="GO" id="GO:0005737">
    <property type="term" value="C:cytoplasm"/>
    <property type="evidence" value="ECO:0007669"/>
    <property type="project" value="UniProtKB-SubCell"/>
</dbReference>
<evidence type="ECO:0000256" key="4">
    <source>
        <dbReference type="ARBA" id="ARBA00015492"/>
    </source>
</evidence>
<dbReference type="AlphaFoldDB" id="A0A9D1H818"/>
<evidence type="ECO:0000256" key="1">
    <source>
        <dbReference type="ARBA" id="ARBA00004496"/>
    </source>
</evidence>
<feature type="domain" description="YrdC-like" evidence="15">
    <location>
        <begin position="13"/>
        <end position="199"/>
    </location>
</feature>
<dbReference type="Pfam" id="PF03481">
    <property type="entry name" value="Sua5_C"/>
    <property type="match status" value="1"/>
</dbReference>
<keyword evidence="7 13" id="KW-0819">tRNA processing</keyword>
<dbReference type="InterPro" id="IPR017945">
    <property type="entry name" value="DHBP_synth_RibB-like_a/b_dom"/>
</dbReference>
<feature type="binding site" evidence="14">
    <location>
        <position position="141"/>
    </location>
    <ligand>
        <name>L-threonine</name>
        <dbReference type="ChEBI" id="CHEBI:57926"/>
    </ligand>
</feature>
<comment type="subcellular location">
    <subcellularLocation>
        <location evidence="1 13">Cytoplasm</location>
    </subcellularLocation>
</comment>
<evidence type="ECO:0000256" key="2">
    <source>
        <dbReference type="ARBA" id="ARBA00007663"/>
    </source>
</evidence>
<comment type="catalytic activity">
    <reaction evidence="12 13">
        <text>L-threonine + hydrogencarbonate + ATP = L-threonylcarbamoyladenylate + diphosphate + H2O</text>
        <dbReference type="Rhea" id="RHEA:36407"/>
        <dbReference type="ChEBI" id="CHEBI:15377"/>
        <dbReference type="ChEBI" id="CHEBI:17544"/>
        <dbReference type="ChEBI" id="CHEBI:30616"/>
        <dbReference type="ChEBI" id="CHEBI:33019"/>
        <dbReference type="ChEBI" id="CHEBI:57926"/>
        <dbReference type="ChEBI" id="CHEBI:73682"/>
        <dbReference type="EC" id="2.7.7.87"/>
    </reaction>
</comment>
<dbReference type="GO" id="GO:0006450">
    <property type="term" value="P:regulation of translational fidelity"/>
    <property type="evidence" value="ECO:0007669"/>
    <property type="project" value="TreeGrafter"/>
</dbReference>
<evidence type="ECO:0000256" key="8">
    <source>
        <dbReference type="ARBA" id="ARBA00022695"/>
    </source>
</evidence>
<feature type="binding site" evidence="14">
    <location>
        <position position="117"/>
    </location>
    <ligand>
        <name>ATP</name>
        <dbReference type="ChEBI" id="CHEBI:30616"/>
    </ligand>
</feature>
<dbReference type="InterPro" id="IPR006070">
    <property type="entry name" value="Sua5-like_dom"/>
</dbReference>
<dbReference type="Proteomes" id="UP000824160">
    <property type="component" value="Unassembled WGS sequence"/>
</dbReference>
<keyword evidence="6 13" id="KW-0808">Transferase</keyword>
<feature type="binding site" evidence="14">
    <location>
        <position position="143"/>
    </location>
    <ligand>
        <name>ATP</name>
        <dbReference type="ChEBI" id="CHEBI:30616"/>
    </ligand>
</feature>